<name>A0AA96J0Q4_9VIRU</name>
<dbReference type="EMBL" id="OR343188">
    <property type="protein sequence ID" value="WNL49877.1"/>
    <property type="molecule type" value="Genomic_DNA"/>
</dbReference>
<reference evidence="1" key="1">
    <citation type="submission" date="2023-07" db="EMBL/GenBank/DDBJ databases">
        <authorList>
            <person name="Xia Y."/>
        </authorList>
    </citation>
    <scope>NUCLEOTIDE SEQUENCE</scope>
    <source>
        <strain evidence="1">F</strain>
    </source>
</reference>
<gene>
    <name evidence="1" type="ORF">MarFTMF_361</name>
</gene>
<sequence length="266" mass="30299">MEFPEVSHFEDSTDECSHPSIEEKKGKRICLECFQILDGEISYTEKDSATFGPKRTCAGRVTTRGEEKRNIFKDLESIQLPENVMEAANAMYQKIMEKEGGEASIKRGKKRKGVIIVCTQKAFKQYGEHRSVYDVAEQFGETQKGAISYGLKKYCKVFRESLTDYTKPADLVRRIVTKCGIPFEKYQEIYEMCLSVQGKTRMLKSAVPQSVASAVVFLWQTINKEKPWACYKNKKDFAKIVSLSEATITKHAKEVAKILELDDVKV</sequence>
<proteinExistence type="predicted"/>
<dbReference type="Gene3D" id="1.10.472.10">
    <property type="entry name" value="Cyclin-like"/>
    <property type="match status" value="2"/>
</dbReference>
<organism evidence="1">
    <name type="scientific">Marseillevirus sp</name>
    <dbReference type="NCBI Taxonomy" id="2809551"/>
    <lineage>
        <taxon>Viruses</taxon>
        <taxon>Varidnaviria</taxon>
        <taxon>Bamfordvirae</taxon>
        <taxon>Nucleocytoviricota</taxon>
        <taxon>Megaviricetes</taxon>
        <taxon>Pimascovirales</taxon>
        <taxon>Pimascovirales incertae sedis</taxon>
        <taxon>Marseilleviridae</taxon>
        <taxon>Marseillevirus</taxon>
    </lineage>
</organism>
<evidence type="ECO:0000313" key="1">
    <source>
        <dbReference type="EMBL" id="WNL49877.1"/>
    </source>
</evidence>
<accession>A0AA96J0Q4</accession>
<protein>
    <submittedName>
        <fullName evidence="1">Transcription initiation factor TFIIB</fullName>
    </submittedName>
</protein>